<dbReference type="Proteomes" id="UP000028828">
    <property type="component" value="Unassembled WGS sequence"/>
</dbReference>
<evidence type="ECO:0000259" key="13">
    <source>
        <dbReference type="PROSITE" id="PS50011"/>
    </source>
</evidence>
<keyword evidence="1" id="KW-0808">Transferase</keyword>
<dbReference type="GO" id="GO:0004708">
    <property type="term" value="F:MAP kinase kinase activity"/>
    <property type="evidence" value="ECO:0007669"/>
    <property type="project" value="UniProtKB-EC"/>
</dbReference>
<feature type="region of interest" description="Disordered" evidence="11">
    <location>
        <begin position="583"/>
        <end position="608"/>
    </location>
</feature>
<feature type="compositionally biased region" description="Polar residues" evidence="11">
    <location>
        <begin position="587"/>
        <end position="597"/>
    </location>
</feature>
<dbReference type="PROSITE" id="PS50011">
    <property type="entry name" value="PROTEIN_KINASE_DOM"/>
    <property type="match status" value="1"/>
</dbReference>
<dbReference type="EMBL" id="AEYI02002176">
    <property type="protein sequence ID" value="KFG29382.1"/>
    <property type="molecule type" value="Genomic_DNA"/>
</dbReference>
<dbReference type="VEuPathDB" id="ToxoDB:TGP89_258580"/>
<feature type="chain" id="PRO_5001808178" description="mitogen-activated protein kinase kinase" evidence="12">
    <location>
        <begin position="22"/>
        <end position="608"/>
    </location>
</feature>
<evidence type="ECO:0000256" key="7">
    <source>
        <dbReference type="ARBA" id="ARBA00049014"/>
    </source>
</evidence>
<dbReference type="InterPro" id="IPR027916">
    <property type="entry name" value="Kinase-like_dom_ROP"/>
</dbReference>
<feature type="domain" description="Protein kinase" evidence="13">
    <location>
        <begin position="283"/>
        <end position="579"/>
    </location>
</feature>
<proteinExistence type="inferred from homology"/>
<organism evidence="14 15">
    <name type="scientific">Toxoplasma gondii p89</name>
    <dbReference type="NCBI Taxonomy" id="943119"/>
    <lineage>
        <taxon>Eukaryota</taxon>
        <taxon>Sar</taxon>
        <taxon>Alveolata</taxon>
        <taxon>Apicomplexa</taxon>
        <taxon>Conoidasida</taxon>
        <taxon>Coccidia</taxon>
        <taxon>Eucoccidiorida</taxon>
        <taxon>Eimeriorina</taxon>
        <taxon>Sarcocystidae</taxon>
        <taxon>Toxoplasma</taxon>
    </lineage>
</organism>
<evidence type="ECO:0000256" key="12">
    <source>
        <dbReference type="SAM" id="SignalP"/>
    </source>
</evidence>
<protein>
    <recommendedName>
        <fullName evidence="6">mitogen-activated protein kinase kinase</fullName>
        <ecNumber evidence="6">2.7.12.2</ecNumber>
    </recommendedName>
</protein>
<keyword evidence="12" id="KW-0732">Signal</keyword>
<comment type="caution">
    <text evidence="14">The sequence shown here is derived from an EMBL/GenBank/DDBJ whole genome shotgun (WGS) entry which is preliminary data.</text>
</comment>
<dbReference type="PANTHER" id="PTHR48013:SF9">
    <property type="entry name" value="DUAL SPECIFICITY MITOGEN-ACTIVATED PROTEIN KINASE KINASE 5"/>
    <property type="match status" value="1"/>
</dbReference>
<keyword evidence="3" id="KW-0418">Kinase</keyword>
<dbReference type="InterPro" id="IPR000719">
    <property type="entry name" value="Prot_kinase_dom"/>
</dbReference>
<evidence type="ECO:0000256" key="3">
    <source>
        <dbReference type="ARBA" id="ARBA00022777"/>
    </source>
</evidence>
<comment type="catalytic activity">
    <reaction evidence="9">
        <text>L-tyrosyl-[protein] + ATP = O-phospho-L-tyrosyl-[protein] + ADP + H(+)</text>
        <dbReference type="Rhea" id="RHEA:10596"/>
        <dbReference type="Rhea" id="RHEA-COMP:10136"/>
        <dbReference type="Rhea" id="RHEA-COMP:20101"/>
        <dbReference type="ChEBI" id="CHEBI:15378"/>
        <dbReference type="ChEBI" id="CHEBI:30616"/>
        <dbReference type="ChEBI" id="CHEBI:46858"/>
        <dbReference type="ChEBI" id="CHEBI:61978"/>
        <dbReference type="ChEBI" id="CHEBI:456216"/>
        <dbReference type="EC" id="2.7.12.2"/>
    </reaction>
</comment>
<dbReference type="InterPro" id="IPR017441">
    <property type="entry name" value="Protein_kinase_ATP_BS"/>
</dbReference>
<dbReference type="PROSITE" id="PS00107">
    <property type="entry name" value="PROTEIN_KINASE_ATP"/>
    <property type="match status" value="1"/>
</dbReference>
<dbReference type="Gene3D" id="3.30.200.20">
    <property type="entry name" value="Phosphorylase Kinase, domain 1"/>
    <property type="match status" value="1"/>
</dbReference>
<name>A0A086JB64_TOXGO</name>
<dbReference type="InterPro" id="IPR008271">
    <property type="entry name" value="Ser/Thr_kinase_AS"/>
</dbReference>
<comment type="catalytic activity">
    <reaction evidence="7">
        <text>L-seryl-[protein] + ATP = O-phospho-L-seryl-[protein] + ADP + H(+)</text>
        <dbReference type="Rhea" id="RHEA:17989"/>
        <dbReference type="Rhea" id="RHEA-COMP:9863"/>
        <dbReference type="Rhea" id="RHEA-COMP:11604"/>
        <dbReference type="ChEBI" id="CHEBI:15378"/>
        <dbReference type="ChEBI" id="CHEBI:29999"/>
        <dbReference type="ChEBI" id="CHEBI:30616"/>
        <dbReference type="ChEBI" id="CHEBI:83421"/>
        <dbReference type="ChEBI" id="CHEBI:456216"/>
        <dbReference type="EC" id="2.7.12.2"/>
    </reaction>
</comment>
<dbReference type="Gene3D" id="1.10.510.10">
    <property type="entry name" value="Transferase(Phosphotransferase) domain 1"/>
    <property type="match status" value="1"/>
</dbReference>
<dbReference type="SMART" id="SM00220">
    <property type="entry name" value="S_TKc"/>
    <property type="match status" value="1"/>
</dbReference>
<comment type="similarity">
    <text evidence="5">Belongs to the protein kinase superfamily. STE Ser/Thr protein kinase family. MAP kinase kinase subfamily.</text>
</comment>
<accession>A0A086JB64</accession>
<dbReference type="AlphaFoldDB" id="A0A086JB64"/>
<keyword evidence="2 10" id="KW-0547">Nucleotide-binding</keyword>
<evidence type="ECO:0000313" key="15">
    <source>
        <dbReference type="Proteomes" id="UP000028828"/>
    </source>
</evidence>
<evidence type="ECO:0000256" key="4">
    <source>
        <dbReference type="ARBA" id="ARBA00022840"/>
    </source>
</evidence>
<feature type="binding site" evidence="10">
    <location>
        <position position="312"/>
    </location>
    <ligand>
        <name>ATP</name>
        <dbReference type="ChEBI" id="CHEBI:30616"/>
    </ligand>
</feature>
<dbReference type="GO" id="GO:0005524">
    <property type="term" value="F:ATP binding"/>
    <property type="evidence" value="ECO:0007669"/>
    <property type="project" value="UniProtKB-UniRule"/>
</dbReference>
<evidence type="ECO:0000256" key="1">
    <source>
        <dbReference type="ARBA" id="ARBA00022679"/>
    </source>
</evidence>
<evidence type="ECO:0000256" key="9">
    <source>
        <dbReference type="ARBA" id="ARBA00051693"/>
    </source>
</evidence>
<dbReference type="SUPFAM" id="SSF56112">
    <property type="entry name" value="Protein kinase-like (PK-like)"/>
    <property type="match status" value="1"/>
</dbReference>
<gene>
    <name evidence="14" type="ORF">TGP89_258580</name>
</gene>
<dbReference type="OrthoDB" id="4062651at2759"/>
<sequence length="608" mass="69103">MELVLCFVIITISGVIRESSALLLRSPTSNDVFGELVASAERAQPLATRLTKRISRLNFNDREDDFWEDHGDASWNNSYTLVNGRTTLGSENRRRPASHSLIERPYYRDGRLSPVLGVQERRGRSVHSYHEEPVSFFDQRAFDEYTFRRRSQLHRQRARAGLRSRIKQNVRRLWTSARGAVRGWGRRVRRKIGDLFVGHLMPQLRRLRFWDQGLPPVVPPLIGNEPGQASVALVAERMEARLREKTLTEKNPTEAQQAVGTYLINSAENTWFISIPGGRYILLKKRGFLGGGGFGLVYHVEHPTTGQPFALKIFVQRMLSNKEGDRVSDLIEDEFGVMKYFPPEWTPARMYSELRFMVPLLKLRVLGKPEFQDARNHLRIYSVCALFPKAQGDVEEAAALLADMDRTNAYNMRMSCTIQMVKLLARFHAFGLVHGDVKLQNFLVDKSGLLLLSDFTQILRTNERRYPPVVTVLYMSPEIATCLITRLRNAIPYTAQIDSWMLGISLYRLWCGDFPFGITLDATALQVAGIVIRSSASSLDFASCHDIPEQFREMIVGFLRKTPGVRLSPQQALEQFSLLNWKGPSPASDTASESEPVSTEEAALLQKE</sequence>
<dbReference type="EC" id="2.7.12.2" evidence="6"/>
<dbReference type="InterPro" id="IPR011009">
    <property type="entry name" value="Kinase-like_dom_sf"/>
</dbReference>
<dbReference type="Pfam" id="PF14531">
    <property type="entry name" value="Kinase-like"/>
    <property type="match status" value="1"/>
</dbReference>
<reference evidence="14 15" key="1">
    <citation type="submission" date="2014-03" db="EMBL/GenBank/DDBJ databases">
        <authorList>
            <person name="Sibley D."/>
            <person name="Venepally P."/>
            <person name="Karamycheva S."/>
            <person name="Hadjithomas M."/>
            <person name="Khan A."/>
            <person name="Brunk B."/>
            <person name="Roos D."/>
            <person name="Caler E."/>
            <person name="Lorenzi H."/>
        </authorList>
    </citation>
    <scope>NUCLEOTIDE SEQUENCE [LARGE SCALE GENOMIC DNA]</scope>
    <source>
        <strain evidence="15">p89</strain>
    </source>
</reference>
<evidence type="ECO:0000256" key="6">
    <source>
        <dbReference type="ARBA" id="ARBA00038999"/>
    </source>
</evidence>
<evidence type="ECO:0000256" key="11">
    <source>
        <dbReference type="SAM" id="MobiDB-lite"/>
    </source>
</evidence>
<evidence type="ECO:0000313" key="14">
    <source>
        <dbReference type="EMBL" id="KFG29382.1"/>
    </source>
</evidence>
<dbReference type="PROSITE" id="PS00108">
    <property type="entry name" value="PROTEIN_KINASE_ST"/>
    <property type="match status" value="1"/>
</dbReference>
<feature type="signal peptide" evidence="12">
    <location>
        <begin position="1"/>
        <end position="21"/>
    </location>
</feature>
<evidence type="ECO:0000256" key="5">
    <source>
        <dbReference type="ARBA" id="ARBA00038035"/>
    </source>
</evidence>
<comment type="catalytic activity">
    <reaction evidence="8">
        <text>L-threonyl-[protein] + ATP = O-phospho-L-threonyl-[protein] + ADP + H(+)</text>
        <dbReference type="Rhea" id="RHEA:46608"/>
        <dbReference type="Rhea" id="RHEA-COMP:11060"/>
        <dbReference type="Rhea" id="RHEA-COMP:11605"/>
        <dbReference type="ChEBI" id="CHEBI:15378"/>
        <dbReference type="ChEBI" id="CHEBI:30013"/>
        <dbReference type="ChEBI" id="CHEBI:30616"/>
        <dbReference type="ChEBI" id="CHEBI:61977"/>
        <dbReference type="ChEBI" id="CHEBI:456216"/>
        <dbReference type="EC" id="2.7.12.2"/>
    </reaction>
</comment>
<evidence type="ECO:0000256" key="2">
    <source>
        <dbReference type="ARBA" id="ARBA00022741"/>
    </source>
</evidence>
<evidence type="ECO:0000256" key="8">
    <source>
        <dbReference type="ARBA" id="ARBA00049299"/>
    </source>
</evidence>
<evidence type="ECO:0000256" key="10">
    <source>
        <dbReference type="PROSITE-ProRule" id="PRU10141"/>
    </source>
</evidence>
<keyword evidence="4 10" id="KW-0067">ATP-binding</keyword>
<dbReference type="PANTHER" id="PTHR48013">
    <property type="entry name" value="DUAL SPECIFICITY MITOGEN-ACTIVATED PROTEIN KINASE KINASE 5-RELATED"/>
    <property type="match status" value="1"/>
</dbReference>